<feature type="region of interest" description="Disordered" evidence="2">
    <location>
        <begin position="1"/>
        <end position="20"/>
    </location>
</feature>
<sequence>MEKLSSWLHERTKRRRDMRKKIKNLWNEEVSLNGEQDKDISSVENIIGYFKDKRRPSFERDLSLSEDTASMSPNSDVGCDNEEKIEDDHLFGPSPSDIKQTAINQNLNYGAALLYGEGEAMAQFVQAGKRIPRRGEVGLTGEQIESFEKVGYVMSGSMHKRMTAVRIRKENQVYTAEERRNIALQNEKQRMLKESQLLGELRELIKREEKKL</sequence>
<feature type="compositionally biased region" description="Basic residues" evidence="2">
    <location>
        <begin position="11"/>
        <end position="20"/>
    </location>
</feature>
<dbReference type="VEuPathDB" id="CryptoDB:Chro.30263"/>
<evidence type="ECO:0000256" key="1">
    <source>
        <dbReference type="ARBA" id="ARBA00009313"/>
    </source>
</evidence>
<evidence type="ECO:0000313" key="4">
    <source>
        <dbReference type="EMBL" id="CUV05103.1"/>
    </source>
</evidence>
<evidence type="ECO:0000256" key="2">
    <source>
        <dbReference type="SAM" id="MobiDB-lite"/>
    </source>
</evidence>
<dbReference type="InterPro" id="IPR040466">
    <property type="entry name" value="NKAP"/>
</dbReference>
<dbReference type="OrthoDB" id="273141at2759"/>
<dbReference type="VEuPathDB" id="CryptoDB:ChTU502y2012_401g0545"/>
<comment type="similarity">
    <text evidence="1">Belongs to the NKAP family.</text>
</comment>
<dbReference type="AlphaFoldDB" id="A0A0S4TCS3"/>
<dbReference type="GO" id="GO:0005634">
    <property type="term" value="C:nucleus"/>
    <property type="evidence" value="ECO:0007669"/>
    <property type="project" value="TreeGrafter"/>
</dbReference>
<dbReference type="GO" id="GO:0003682">
    <property type="term" value="F:chromatin binding"/>
    <property type="evidence" value="ECO:0007669"/>
    <property type="project" value="InterPro"/>
</dbReference>
<organism evidence="4">
    <name type="scientific">Cryptosporidium hominis</name>
    <dbReference type="NCBI Taxonomy" id="237895"/>
    <lineage>
        <taxon>Eukaryota</taxon>
        <taxon>Sar</taxon>
        <taxon>Alveolata</taxon>
        <taxon>Apicomplexa</taxon>
        <taxon>Conoidasida</taxon>
        <taxon>Coccidia</taxon>
        <taxon>Eucoccidiorida</taxon>
        <taxon>Eimeriorina</taxon>
        <taxon>Cryptosporidiidae</taxon>
        <taxon>Cryptosporidium</taxon>
    </lineage>
</organism>
<dbReference type="Pfam" id="PF06047">
    <property type="entry name" value="Nkap_C"/>
    <property type="match status" value="1"/>
</dbReference>
<dbReference type="GO" id="GO:0010468">
    <property type="term" value="P:regulation of gene expression"/>
    <property type="evidence" value="ECO:0007669"/>
    <property type="project" value="TreeGrafter"/>
</dbReference>
<proteinExistence type="inferred from homology"/>
<feature type="domain" description="NF-kappa-B-activating protein C-terminal" evidence="3">
    <location>
        <begin position="108"/>
        <end position="206"/>
    </location>
</feature>
<dbReference type="PANTHER" id="PTHR13087:SF0">
    <property type="entry name" value="NFKB ACTIVATING PROTEIN LIKE"/>
    <property type="match status" value="1"/>
</dbReference>
<gene>
    <name evidence="4" type="ORF">CHUDEA3_2230</name>
</gene>
<dbReference type="InterPro" id="IPR009269">
    <property type="entry name" value="NKAP_C"/>
</dbReference>
<dbReference type="VEuPathDB" id="CryptoDB:GY17_00002446"/>
<accession>A0A0S4TCS3</accession>
<dbReference type="VEuPathDB" id="CryptoDB:CHUDEA3_2230"/>
<name>A0A0S4TCS3_CRYHO</name>
<dbReference type="EMBL" id="LN877949">
    <property type="protein sequence ID" value="CUV05103.1"/>
    <property type="molecule type" value="Genomic_DNA"/>
</dbReference>
<dbReference type="PANTHER" id="PTHR13087">
    <property type="entry name" value="NF-KAPPA B ACTIVATING PROTEIN"/>
    <property type="match status" value="1"/>
</dbReference>
<protein>
    <recommendedName>
        <fullName evidence="3">NF-kappa-B-activating protein C-terminal domain-containing protein</fullName>
    </recommendedName>
</protein>
<reference evidence="4" key="1">
    <citation type="submission" date="2015-08" db="EMBL/GenBank/DDBJ databases">
        <authorList>
            <person name="Babu N.S."/>
            <person name="Beckwith C.J."/>
            <person name="Beseler K.G."/>
            <person name="Brison A."/>
            <person name="Carone J.V."/>
            <person name="Caskin T.P."/>
            <person name="Diamond M."/>
            <person name="Durham M.E."/>
            <person name="Foxe J.M."/>
            <person name="Go M."/>
            <person name="Henderson B.A."/>
            <person name="Jones I.B."/>
            <person name="McGettigan J.A."/>
            <person name="Micheletti S.J."/>
            <person name="Nasrallah M.E."/>
            <person name="Ortiz D."/>
            <person name="Piller C.R."/>
            <person name="Privatt S.R."/>
            <person name="Schneider S.L."/>
            <person name="Sharp S."/>
            <person name="Smith T.C."/>
            <person name="Stanton J.D."/>
            <person name="Ullery H.E."/>
            <person name="Wilson R.J."/>
            <person name="Serrano M.G."/>
            <person name="Buck G."/>
            <person name="Lee V."/>
            <person name="Wang Y."/>
            <person name="Carvalho R."/>
            <person name="Voegtly L."/>
            <person name="Shi R."/>
            <person name="Duckworth R."/>
            <person name="Johnson A."/>
            <person name="Loviza R."/>
            <person name="Walstead R."/>
            <person name="Shah Z."/>
            <person name="Kiflezghi M."/>
            <person name="Wade K."/>
            <person name="Ball S.L."/>
            <person name="Bradley K.W."/>
            <person name="Asai D.J."/>
            <person name="Bowman C.A."/>
            <person name="Russell D.A."/>
            <person name="Pope W.H."/>
            <person name="Jacobs-Sera D."/>
            <person name="Hendrix R.W."/>
            <person name="Hatfull G.F."/>
        </authorList>
    </citation>
    <scope>NUCLEOTIDE SEQUENCE [LARGE SCALE GENOMIC DNA]</scope>
</reference>
<dbReference type="Proteomes" id="UP000199752">
    <property type="component" value="Chromosome 3"/>
</dbReference>
<evidence type="ECO:0000259" key="3">
    <source>
        <dbReference type="Pfam" id="PF06047"/>
    </source>
</evidence>